<evidence type="ECO:0000259" key="10">
    <source>
        <dbReference type="Pfam" id="PF13393"/>
    </source>
</evidence>
<comment type="function">
    <text evidence="8 9">Required for the first step of histidine biosynthesis. May allow the feedback regulation of ATP phosphoribosyltransferase activity by histidine.</text>
</comment>
<evidence type="ECO:0000313" key="12">
    <source>
        <dbReference type="Proteomes" id="UP001596071"/>
    </source>
</evidence>
<proteinExistence type="inferred from homology"/>
<dbReference type="Gene3D" id="3.30.930.10">
    <property type="entry name" value="Bira Bifunctional Protein, Domain 2"/>
    <property type="match status" value="1"/>
</dbReference>
<evidence type="ECO:0000256" key="7">
    <source>
        <dbReference type="ARBA" id="ARBA00023102"/>
    </source>
</evidence>
<keyword evidence="6 9" id="KW-0028">Amino-acid biosynthesis</keyword>
<gene>
    <name evidence="9" type="primary">hisZ</name>
    <name evidence="11" type="ORF">ACFPTP_15015</name>
</gene>
<keyword evidence="11" id="KW-0808">Transferase</keyword>
<organism evidence="11 12">
    <name type="scientific">Sporosarcina koreensis</name>
    <dbReference type="NCBI Taxonomy" id="334735"/>
    <lineage>
        <taxon>Bacteria</taxon>
        <taxon>Bacillati</taxon>
        <taxon>Bacillota</taxon>
        <taxon>Bacilli</taxon>
        <taxon>Bacillales</taxon>
        <taxon>Caryophanaceae</taxon>
        <taxon>Sporosarcina</taxon>
    </lineage>
</organism>
<dbReference type="Proteomes" id="UP001596071">
    <property type="component" value="Unassembled WGS sequence"/>
</dbReference>
<sequence length="323" mass="36902">MNPDLMVVEKFEQVINTISKRFSTYGFQRIKTPAFERYDLYSKVTSSVNRKEMVKVIDPSGEVFVLRPDVTIPITQELSHSESELTSEHRFYYVEEVFRISSDPTEKIERTQAGIEYFCRRSPDVDAETIYLALQTMKDLAFDDIKIEIGHTAFFLEMISQLPLTEFQIDKLKASIQAKNSAEIGELLSTVDADEAIKQAVMQIPYLYGKPEDVLKRAKEIATTSRMQGTISYIEDVCRQLKDYDEQLVIDFGLINRMDYYSGILFQGYVGHFGKPVLMGGRYDRLGHEFGADLPAIGFACEIESLVKALDNQKGRKGEATWK</sequence>
<name>A0ABW0TZU4_9BACL</name>
<reference evidence="12" key="1">
    <citation type="journal article" date="2019" name="Int. J. Syst. Evol. Microbiol.">
        <title>The Global Catalogue of Microorganisms (GCM) 10K type strain sequencing project: providing services to taxonomists for standard genome sequencing and annotation.</title>
        <authorList>
            <consortium name="The Broad Institute Genomics Platform"/>
            <consortium name="The Broad Institute Genome Sequencing Center for Infectious Disease"/>
            <person name="Wu L."/>
            <person name="Ma J."/>
        </authorList>
    </citation>
    <scope>NUCLEOTIDE SEQUENCE [LARGE SCALE GENOMIC DNA]</scope>
    <source>
        <strain evidence="12">KACC 11299</strain>
    </source>
</reference>
<dbReference type="PIRSF" id="PIRSF001549">
    <property type="entry name" value="His-tRNA_synth"/>
    <property type="match status" value="1"/>
</dbReference>
<dbReference type="EMBL" id="JBHSNP010000028">
    <property type="protein sequence ID" value="MFC5604542.1"/>
    <property type="molecule type" value="Genomic_DNA"/>
</dbReference>
<dbReference type="PANTHER" id="PTHR43707">
    <property type="entry name" value="HISTIDYL-TRNA SYNTHETASE"/>
    <property type="match status" value="1"/>
</dbReference>
<keyword evidence="11" id="KW-0328">Glycosyltransferase</keyword>
<evidence type="ECO:0000256" key="8">
    <source>
        <dbReference type="ARBA" id="ARBA00025246"/>
    </source>
</evidence>
<comment type="similarity">
    <text evidence="3 9">Belongs to the class-II aminoacyl-tRNA synthetase family. HisZ subfamily.</text>
</comment>
<comment type="subunit">
    <text evidence="9">Heteromultimer composed of HisG and HisZ subunits.</text>
</comment>
<comment type="subcellular location">
    <subcellularLocation>
        <location evidence="1 9">Cytoplasm</location>
    </subcellularLocation>
</comment>
<dbReference type="SUPFAM" id="SSF55681">
    <property type="entry name" value="Class II aaRS and biotin synthetases"/>
    <property type="match status" value="1"/>
</dbReference>
<comment type="miscellaneous">
    <text evidence="9">This function is generally fulfilled by the C-terminal part of HisG, which is missing in some bacteria such as this one.</text>
</comment>
<accession>A0ABW0TZU4</accession>
<keyword evidence="12" id="KW-1185">Reference proteome</keyword>
<dbReference type="HAMAP" id="MF_00125">
    <property type="entry name" value="HisZ"/>
    <property type="match status" value="1"/>
</dbReference>
<keyword evidence="7 9" id="KW-0368">Histidine biosynthesis</keyword>
<dbReference type="InterPro" id="IPR004517">
    <property type="entry name" value="HisZ"/>
</dbReference>
<evidence type="ECO:0000256" key="5">
    <source>
        <dbReference type="ARBA" id="ARBA00022490"/>
    </source>
</evidence>
<keyword evidence="5 9" id="KW-0963">Cytoplasm</keyword>
<dbReference type="InterPro" id="IPR045864">
    <property type="entry name" value="aa-tRNA-synth_II/BPL/LPL"/>
</dbReference>
<feature type="domain" description="Class II Histidinyl-tRNA synthetase (HisRS)-like catalytic core" evidence="10">
    <location>
        <begin position="8"/>
        <end position="306"/>
    </location>
</feature>
<comment type="pathway">
    <text evidence="2 9">Amino-acid biosynthesis; L-histidine biosynthesis; L-histidine from 5-phospho-alpha-D-ribose 1-diphosphate: step 1/9.</text>
</comment>
<evidence type="ECO:0000256" key="6">
    <source>
        <dbReference type="ARBA" id="ARBA00022605"/>
    </source>
</evidence>
<dbReference type="InterPro" id="IPR041715">
    <property type="entry name" value="HisRS-like_core"/>
</dbReference>
<dbReference type="InterPro" id="IPR004516">
    <property type="entry name" value="HisRS/HisZ"/>
</dbReference>
<evidence type="ECO:0000256" key="1">
    <source>
        <dbReference type="ARBA" id="ARBA00004496"/>
    </source>
</evidence>
<protein>
    <recommendedName>
        <fullName evidence="4 9">ATP phosphoribosyltransferase regulatory subunit</fullName>
    </recommendedName>
</protein>
<dbReference type="CDD" id="cd00773">
    <property type="entry name" value="HisRS-like_core"/>
    <property type="match status" value="1"/>
</dbReference>
<evidence type="ECO:0000256" key="4">
    <source>
        <dbReference type="ARBA" id="ARBA00020397"/>
    </source>
</evidence>
<dbReference type="RefSeq" id="WP_381446420.1">
    <property type="nucleotide sequence ID" value="NZ_JBHSNP010000028.1"/>
</dbReference>
<dbReference type="GO" id="GO:0016757">
    <property type="term" value="F:glycosyltransferase activity"/>
    <property type="evidence" value="ECO:0007669"/>
    <property type="project" value="UniProtKB-KW"/>
</dbReference>
<evidence type="ECO:0000256" key="2">
    <source>
        <dbReference type="ARBA" id="ARBA00004667"/>
    </source>
</evidence>
<dbReference type="PANTHER" id="PTHR43707:SF6">
    <property type="entry name" value="ATP PHOSPHORIBOSYLTRANSFERASE REGULATORY SUBUNIT"/>
    <property type="match status" value="1"/>
</dbReference>
<evidence type="ECO:0000256" key="9">
    <source>
        <dbReference type="HAMAP-Rule" id="MF_00125"/>
    </source>
</evidence>
<dbReference type="Pfam" id="PF13393">
    <property type="entry name" value="tRNA-synt_His"/>
    <property type="match status" value="1"/>
</dbReference>
<evidence type="ECO:0000313" key="11">
    <source>
        <dbReference type="EMBL" id="MFC5604542.1"/>
    </source>
</evidence>
<evidence type="ECO:0000256" key="3">
    <source>
        <dbReference type="ARBA" id="ARBA00005539"/>
    </source>
</evidence>
<comment type="caution">
    <text evidence="11">The sequence shown here is derived from an EMBL/GenBank/DDBJ whole genome shotgun (WGS) entry which is preliminary data.</text>
</comment>